<feature type="binding site" evidence="5">
    <location>
        <begin position="171"/>
        <end position="172"/>
    </location>
    <ligand>
        <name>acetyl-CoA</name>
        <dbReference type="ChEBI" id="CHEBI:57288"/>
    </ligand>
</feature>
<dbReference type="CDD" id="cd04301">
    <property type="entry name" value="NAT_SF"/>
    <property type="match status" value="1"/>
</dbReference>
<dbReference type="InterPro" id="IPR022902">
    <property type="entry name" value="NAcTrfase_Eis"/>
</dbReference>
<evidence type="ECO:0000256" key="5">
    <source>
        <dbReference type="HAMAP-Rule" id="MF_01812"/>
    </source>
</evidence>
<dbReference type="NCBIfam" id="NF002367">
    <property type="entry name" value="PRK01346.1-4"/>
    <property type="match status" value="1"/>
</dbReference>
<evidence type="ECO:0000256" key="1">
    <source>
        <dbReference type="ARBA" id="ARBA00009213"/>
    </source>
</evidence>
<dbReference type="Pfam" id="PF13527">
    <property type="entry name" value="Acetyltransf_9"/>
    <property type="match status" value="1"/>
</dbReference>
<dbReference type="InterPro" id="IPR051554">
    <property type="entry name" value="Acetyltransferase_Eis"/>
</dbReference>
<dbReference type="HAMAP" id="MF_01812">
    <property type="entry name" value="Eis"/>
    <property type="match status" value="1"/>
</dbReference>
<dbReference type="PANTHER" id="PTHR37817:SF1">
    <property type="entry name" value="N-ACETYLTRANSFERASE EIS"/>
    <property type="match status" value="1"/>
</dbReference>
<evidence type="ECO:0000256" key="3">
    <source>
        <dbReference type="ARBA" id="ARBA00022679"/>
    </source>
</evidence>
<dbReference type="Pfam" id="PF17668">
    <property type="entry name" value="Acetyltransf_17"/>
    <property type="match status" value="1"/>
</dbReference>
<feature type="binding site" evidence="5">
    <location>
        <begin position="143"/>
        <end position="148"/>
    </location>
    <ligand>
        <name>acetyl-CoA</name>
        <dbReference type="ChEBI" id="CHEBI:57288"/>
    </ligand>
</feature>
<dbReference type="Gene3D" id="3.30.1050.10">
    <property type="entry name" value="SCP2 sterol-binding domain"/>
    <property type="match status" value="1"/>
</dbReference>
<dbReference type="SUPFAM" id="SSF55729">
    <property type="entry name" value="Acyl-CoA N-acyltransferases (Nat)"/>
    <property type="match status" value="1"/>
</dbReference>
<dbReference type="PROSITE" id="PS51186">
    <property type="entry name" value="GNAT"/>
    <property type="match status" value="1"/>
</dbReference>
<dbReference type="InterPro" id="IPR041380">
    <property type="entry name" value="Acetyltransf_17"/>
</dbReference>
<proteinExistence type="inferred from homology"/>
<comment type="caution">
    <text evidence="7">The sequence shown here is derived from an EMBL/GenBank/DDBJ whole genome shotgun (WGS) entry which is preliminary data.</text>
</comment>
<dbReference type="InterPro" id="IPR000182">
    <property type="entry name" value="GNAT_dom"/>
</dbReference>
<dbReference type="Pfam" id="PF13530">
    <property type="entry name" value="SCP2_2"/>
    <property type="match status" value="1"/>
</dbReference>
<keyword evidence="2" id="KW-1036">Host cytoplasmic vesicle</keyword>
<dbReference type="Proteomes" id="UP000230886">
    <property type="component" value="Unassembled WGS sequence"/>
</dbReference>
<evidence type="ECO:0000256" key="2">
    <source>
        <dbReference type="ARBA" id="ARBA00022488"/>
    </source>
</evidence>
<accession>A0A2A5JBN7</accession>
<evidence type="ECO:0000313" key="8">
    <source>
        <dbReference type="Proteomes" id="UP000230886"/>
    </source>
</evidence>
<protein>
    <submittedName>
        <fullName evidence="7">Enhanced intracellular survival protein Eis</fullName>
    </submittedName>
</protein>
<keyword evidence="4 5" id="KW-0012">Acyltransferase</keyword>
<dbReference type="SUPFAM" id="SSF55718">
    <property type="entry name" value="SCP-like"/>
    <property type="match status" value="1"/>
</dbReference>
<name>A0A2A5JBN7_RHOSG</name>
<feature type="active site" description="Proton acceptor; via carboxylate" evidence="5">
    <location>
        <position position="451"/>
    </location>
</feature>
<feature type="binding site" evidence="5">
    <location>
        <begin position="135"/>
        <end position="137"/>
    </location>
    <ligand>
        <name>acetyl-CoA</name>
        <dbReference type="ChEBI" id="CHEBI:57288"/>
    </ligand>
</feature>
<dbReference type="GO" id="GO:0030649">
    <property type="term" value="P:aminoglycoside antibiotic catabolic process"/>
    <property type="evidence" value="ECO:0007669"/>
    <property type="project" value="TreeGrafter"/>
</dbReference>
<dbReference type="PANTHER" id="PTHR37817">
    <property type="entry name" value="N-ACETYLTRANSFERASE EIS"/>
    <property type="match status" value="1"/>
</dbReference>
<feature type="domain" description="N-acetyltransferase" evidence="6">
    <location>
        <begin position="57"/>
        <end position="201"/>
    </location>
</feature>
<sequence>MSVIATVFLRIGFLRAAGLVRRAVPLGAGAETSAPIFMCVFTQSMPESIYVSPENKITIRTATESDWPALQLLDSVGFGFHPSPAVSELTKALYKPEDIILAVDGDLPVGVAIEIDMEFTVPGGRQLPTRGITWVSVAPTHRRRGVLRSMFTALHAHIESTGAPLAALTASEAGIYNRFGYGPATFSEGITLDRRFARFRPEVPDNGGVSIVDIKAASTLLPEIYDRWRLQTPGAQVRPQPLWDHMFADPSEDRDGASGLFFLTHADGYIAYRHTSEGRDSIARIDEFVTITEDAHAALWRTICGLDLVTRIETRQHPADPLRLMLTDYRLARTTTRSDRLWLRIMDVPAALEAREYAADLDTVIKVEDPFLKAGGTFALQVKDGKATCTATDAVPAITMPSDVLSSLYLGEHQAKTFAAAHRLHASDPQEILNFDFAFNAQKPAILGYGF</sequence>
<gene>
    <name evidence="7" type="ORF">CHR55_12280</name>
</gene>
<keyword evidence="3 5" id="KW-0808">Transferase</keyword>
<evidence type="ECO:0000259" key="6">
    <source>
        <dbReference type="PROSITE" id="PS51186"/>
    </source>
</evidence>
<dbReference type="InterPro" id="IPR025559">
    <property type="entry name" value="Eis_dom"/>
</dbReference>
<dbReference type="NCBIfam" id="NF002368">
    <property type="entry name" value="PRK01346.1-5"/>
    <property type="match status" value="1"/>
</dbReference>
<organism evidence="7 8">
    <name type="scientific">Rhodococcus qingshengii</name>
    <dbReference type="NCBI Taxonomy" id="334542"/>
    <lineage>
        <taxon>Bacteria</taxon>
        <taxon>Bacillati</taxon>
        <taxon>Actinomycetota</taxon>
        <taxon>Actinomycetes</taxon>
        <taxon>Mycobacteriales</taxon>
        <taxon>Nocardiaceae</taxon>
        <taxon>Rhodococcus</taxon>
        <taxon>Rhodococcus erythropolis group</taxon>
    </lineage>
</organism>
<evidence type="ECO:0000313" key="7">
    <source>
        <dbReference type="EMBL" id="PCK27000.1"/>
    </source>
</evidence>
<evidence type="ECO:0000256" key="4">
    <source>
        <dbReference type="ARBA" id="ARBA00023315"/>
    </source>
</evidence>
<reference evidence="7 8" key="1">
    <citation type="submission" date="2017-07" db="EMBL/GenBank/DDBJ databases">
        <title>Draft sequence of Rhodococcus enclensis 23b-28.</title>
        <authorList>
            <person name="Besaury L."/>
            <person name="Sancelme M."/>
            <person name="Amato P."/>
            <person name="Lallement A."/>
            <person name="Delort A.-M."/>
        </authorList>
    </citation>
    <scope>NUCLEOTIDE SEQUENCE [LARGE SCALE GENOMIC DNA]</scope>
    <source>
        <strain evidence="7 8">23b-28</strain>
    </source>
</reference>
<feature type="active site" description="Proton donor" evidence="5">
    <location>
        <position position="176"/>
    </location>
</feature>
<dbReference type="InterPro" id="IPR036527">
    <property type="entry name" value="SCP2_sterol-bd_dom_sf"/>
</dbReference>
<dbReference type="GO" id="GO:0034069">
    <property type="term" value="F:aminoglycoside N-acetyltransferase activity"/>
    <property type="evidence" value="ECO:0007669"/>
    <property type="project" value="TreeGrafter"/>
</dbReference>
<dbReference type="AlphaFoldDB" id="A0A2A5JBN7"/>
<dbReference type="InterPro" id="IPR016181">
    <property type="entry name" value="Acyl_CoA_acyltransferase"/>
</dbReference>
<comment type="subunit">
    <text evidence="5">Homohexamer; trimer of dimers.</text>
</comment>
<dbReference type="Gene3D" id="3.40.630.30">
    <property type="match status" value="2"/>
</dbReference>
<dbReference type="EMBL" id="NOVD01000006">
    <property type="protein sequence ID" value="PCK27000.1"/>
    <property type="molecule type" value="Genomic_DNA"/>
</dbReference>
<comment type="similarity">
    <text evidence="1 5">Belongs to the acetyltransferase Eis family.</text>
</comment>